<dbReference type="InterPro" id="IPR013783">
    <property type="entry name" value="Ig-like_fold"/>
</dbReference>
<dbReference type="Proteomes" id="UP000032068">
    <property type="component" value="Unassembled WGS sequence"/>
</dbReference>
<dbReference type="AlphaFoldDB" id="A0A0D0KB83"/>
<dbReference type="InterPro" id="IPR008962">
    <property type="entry name" value="PapD-like_sf"/>
</dbReference>
<evidence type="ECO:0000313" key="1">
    <source>
        <dbReference type="EMBL" id="KIQ06191.1"/>
    </source>
</evidence>
<dbReference type="SUPFAM" id="SSF49354">
    <property type="entry name" value="PapD-like"/>
    <property type="match status" value="1"/>
</dbReference>
<comment type="caution">
    <text evidence="1">The sequence shown here is derived from an EMBL/GenBank/DDBJ whole genome shotgun (WGS) entry which is preliminary data.</text>
</comment>
<protein>
    <submittedName>
        <fullName evidence="1">Pilus assembly protein</fullName>
    </submittedName>
</protein>
<proteinExistence type="predicted"/>
<organism evidence="1 2">
    <name type="scientific">Pseudomonas fulva</name>
    <dbReference type="NCBI Taxonomy" id="47880"/>
    <lineage>
        <taxon>Bacteria</taxon>
        <taxon>Pseudomonadati</taxon>
        <taxon>Pseudomonadota</taxon>
        <taxon>Gammaproteobacteria</taxon>
        <taxon>Pseudomonadales</taxon>
        <taxon>Pseudomonadaceae</taxon>
        <taxon>Pseudomonas</taxon>
    </lineage>
</organism>
<name>A0A0D0KB83_9PSED</name>
<evidence type="ECO:0000313" key="2">
    <source>
        <dbReference type="Proteomes" id="UP000032068"/>
    </source>
</evidence>
<reference evidence="1 2" key="1">
    <citation type="submission" date="2014-12" db="EMBL/GenBank/DDBJ databases">
        <title>16Stimator: statistical estimation of ribosomal gene copy numbers from draft genome assemblies.</title>
        <authorList>
            <person name="Perisin M.A."/>
            <person name="Vetter M."/>
            <person name="Gilbert J.A."/>
            <person name="Bergelson J."/>
        </authorList>
    </citation>
    <scope>NUCLEOTIDE SEQUENCE [LARGE SCALE GENOMIC DNA]</scope>
    <source>
        <strain evidence="1 2">MEJ086</strain>
    </source>
</reference>
<dbReference type="EMBL" id="JXQW01000003">
    <property type="protein sequence ID" value="KIQ06191.1"/>
    <property type="molecule type" value="Genomic_DNA"/>
</dbReference>
<accession>A0A0D0KB83</accession>
<dbReference type="Gene3D" id="2.60.40.10">
    <property type="entry name" value="Immunoglobulins"/>
    <property type="match status" value="1"/>
</dbReference>
<gene>
    <name evidence="1" type="ORF">RU08_01830</name>
</gene>
<sequence>MLTLPSLAHAGADINIGAMYDYLDGSKSTLLKRVRNSGDASAFVRVSVAELIYDASGKAREVPVSIANGSSVETRVLVASPARLIVPAGGMQAMRILYTGERDKERYFRLRFEPVLPQQDDGFGLSQAESDQYRESLSAGVNILAGYGSLLFVRPQHPRYATQIERQAERFLVRNDGNSSVVLDNFNDCSSDGKQCEVPSKYHVLPNSVRTFERKAGRLYYFDLIEGDKTQKIELKP</sequence>